<dbReference type="InterPro" id="IPR005162">
    <property type="entry name" value="Retrotrans_gag_dom"/>
</dbReference>
<dbReference type="EMBL" id="SSTE01014791">
    <property type="protein sequence ID" value="KAA0044913.1"/>
    <property type="molecule type" value="Genomic_DNA"/>
</dbReference>
<keyword evidence="1" id="KW-0175">Coiled coil</keyword>
<dbReference type="PANTHER" id="PTHR32108">
    <property type="entry name" value="DNA-DIRECTED RNA POLYMERASE SUBUNIT ALPHA"/>
    <property type="match status" value="1"/>
</dbReference>
<dbReference type="OrthoDB" id="1750196at2759"/>
<dbReference type="EMBL" id="SSTD01008307">
    <property type="protein sequence ID" value="TYK16557.1"/>
    <property type="molecule type" value="Genomic_DNA"/>
</dbReference>
<sequence>MEEKDKDMDKMRQEINNLGEQVSKILELLSMGKGKVAVDTAQSSNPIQDTDDHIYPPGFTPYHMNVPQSQTTQHYVPTNPLYVVPPIVPGIEHLEAQAKIQDMGQNENTPAKQKLDVLEERLRAIEGTDVYGNIDATQLCLVPDLIIPAKFKVPEFDKYDGSTCPRSHLIMYCRKMAAHINNDKLLVHCFQDSLTGPASRWYIQLDNAHIHIWKDLADAFLKQYKHNIDMAPNRLDLQRMEKKSSESFKEYAQRWRDMTVEVQPPLIDKEMTSMFMNTLRAPFYERMIGNASTNFSNIIVIGERIEYGIKHGRLAEAKTEYGGIKKGTISKKKEGEVHAIGFPNSGKHKSIFGQRKYEQNFPSYISNVSHIPYNSYVPAHTVSEAPKLFNSNSPRPFVQGQGSKTNSDTWRFDLIPMTYTELLPQLIQNRQLAPIPMIPIQPPYPKCFKKSGEKPNVNENPLPDHENPKVNAVDNLVEKFKNEVHETVMPTKALFEGLFEAEYVSHEYLDPNIRYEGYDESRHCIFHQGVAGHVVQQCQKFRSKVQQLMDSKILTVITGPSVDNITGISGITQSGRCYKPDNLTVPSEGLILEQGRKNEKRNVKEYCKDQDVEMPIIAKDIEYTKLVTNEEENEFLKIVKQKPHREVLLDILNKAHVGHDISVKKFSGIIGNITSSNSIVFTDDEIPPKGLGHTKALHIQVKCKDYVIARVLVDNGSALNIMPKSTLLKLPVDMSHIKSSTMVVKAFDGSRREVMGDIELPVKIGP</sequence>
<feature type="domain" description="Retrotransposon gag" evidence="2">
    <location>
        <begin position="192"/>
        <end position="280"/>
    </location>
</feature>
<evidence type="ECO:0000313" key="4">
    <source>
        <dbReference type="EMBL" id="TYK16557.1"/>
    </source>
</evidence>
<reference evidence="5 6" key="1">
    <citation type="submission" date="2019-08" db="EMBL/GenBank/DDBJ databases">
        <title>Draft genome sequences of two oriental melons (Cucumis melo L. var makuwa).</title>
        <authorList>
            <person name="Kwon S.-Y."/>
        </authorList>
    </citation>
    <scope>NUCLEOTIDE SEQUENCE [LARGE SCALE GENOMIC DNA]</scope>
    <source>
        <strain evidence="6">cv. Chang Bougi</strain>
        <strain evidence="5">cv. SW 3</strain>
        <tissue evidence="4">Leaf</tissue>
    </source>
</reference>
<evidence type="ECO:0000313" key="5">
    <source>
        <dbReference type="Proteomes" id="UP000321393"/>
    </source>
</evidence>
<dbReference type="Pfam" id="PF03732">
    <property type="entry name" value="Retrotrans_gag"/>
    <property type="match status" value="1"/>
</dbReference>
<evidence type="ECO:0000259" key="2">
    <source>
        <dbReference type="Pfam" id="PF03732"/>
    </source>
</evidence>
<gene>
    <name evidence="4" type="ORF">E5676_scaffold21G003760</name>
    <name evidence="3" type="ORF">E6C27_scaffold74G002080</name>
</gene>
<dbReference type="Proteomes" id="UP000321947">
    <property type="component" value="Unassembled WGS sequence"/>
</dbReference>
<evidence type="ECO:0000313" key="3">
    <source>
        <dbReference type="EMBL" id="KAA0044913.1"/>
    </source>
</evidence>
<dbReference type="Proteomes" id="UP000321393">
    <property type="component" value="Unassembled WGS sequence"/>
</dbReference>
<evidence type="ECO:0000256" key="1">
    <source>
        <dbReference type="SAM" id="Coils"/>
    </source>
</evidence>
<dbReference type="PANTHER" id="PTHR32108:SF9">
    <property type="entry name" value="REVERSE TRANSCRIPTASE RNASE H-LIKE DOMAIN-CONTAINING PROTEIN"/>
    <property type="match status" value="1"/>
</dbReference>
<proteinExistence type="predicted"/>
<protein>
    <recommendedName>
        <fullName evidence="2">Retrotransposon gag domain-containing protein</fullName>
    </recommendedName>
</protein>
<accession>A0A5D3CXD6</accession>
<name>A0A5D3CXD6_CUCMM</name>
<feature type="coiled-coil region" evidence="1">
    <location>
        <begin position="1"/>
        <end position="28"/>
    </location>
</feature>
<dbReference type="AlphaFoldDB" id="A0A5D3CXD6"/>
<comment type="caution">
    <text evidence="4">The sequence shown here is derived from an EMBL/GenBank/DDBJ whole genome shotgun (WGS) entry which is preliminary data.</text>
</comment>
<evidence type="ECO:0000313" key="6">
    <source>
        <dbReference type="Proteomes" id="UP000321947"/>
    </source>
</evidence>
<organism evidence="4 6">
    <name type="scientific">Cucumis melo var. makuwa</name>
    <name type="common">Oriental melon</name>
    <dbReference type="NCBI Taxonomy" id="1194695"/>
    <lineage>
        <taxon>Eukaryota</taxon>
        <taxon>Viridiplantae</taxon>
        <taxon>Streptophyta</taxon>
        <taxon>Embryophyta</taxon>
        <taxon>Tracheophyta</taxon>
        <taxon>Spermatophyta</taxon>
        <taxon>Magnoliopsida</taxon>
        <taxon>eudicotyledons</taxon>
        <taxon>Gunneridae</taxon>
        <taxon>Pentapetalae</taxon>
        <taxon>rosids</taxon>
        <taxon>fabids</taxon>
        <taxon>Cucurbitales</taxon>
        <taxon>Cucurbitaceae</taxon>
        <taxon>Benincaseae</taxon>
        <taxon>Cucumis</taxon>
    </lineage>
</organism>